<dbReference type="InterPro" id="IPR007694">
    <property type="entry name" value="DNA_helicase_DnaB-like_C"/>
</dbReference>
<dbReference type="GO" id="GO:0005524">
    <property type="term" value="F:ATP binding"/>
    <property type="evidence" value="ECO:0007669"/>
    <property type="project" value="UniProtKB-UniRule"/>
</dbReference>
<evidence type="ECO:0000256" key="11">
    <source>
        <dbReference type="ARBA" id="ARBA00044932"/>
    </source>
</evidence>
<evidence type="ECO:0000256" key="3">
    <source>
        <dbReference type="ARBA" id="ARBA00022515"/>
    </source>
</evidence>
<dbReference type="Pfam" id="PF03796">
    <property type="entry name" value="DnaB_C"/>
    <property type="match status" value="1"/>
</dbReference>
<dbReference type="GO" id="GO:0003677">
    <property type="term" value="F:DNA binding"/>
    <property type="evidence" value="ECO:0007669"/>
    <property type="project" value="UniProtKB-UniRule"/>
</dbReference>
<dbReference type="GO" id="GO:0006269">
    <property type="term" value="P:DNA replication, synthesis of primer"/>
    <property type="evidence" value="ECO:0007669"/>
    <property type="project" value="UniProtKB-UniRule"/>
</dbReference>
<dbReference type="FunFam" id="3.40.50.300:FF:000076">
    <property type="entry name" value="Replicative DNA helicase"/>
    <property type="match status" value="1"/>
</dbReference>
<name>B8EQW9_METSB</name>
<accession>B8EQW9</accession>
<dbReference type="GO" id="GO:0043139">
    <property type="term" value="F:5'-3' DNA helicase activity"/>
    <property type="evidence" value="ECO:0007669"/>
    <property type="project" value="UniProtKB-EC"/>
</dbReference>
<keyword evidence="4 14" id="KW-0235">DNA replication</keyword>
<dbReference type="InterPro" id="IPR007693">
    <property type="entry name" value="DNA_helicase_DnaB-like_N"/>
</dbReference>
<dbReference type="InterPro" id="IPR027417">
    <property type="entry name" value="P-loop_NTPase"/>
</dbReference>
<dbReference type="InterPro" id="IPR003593">
    <property type="entry name" value="AAA+_ATPase"/>
</dbReference>
<dbReference type="CDD" id="cd00984">
    <property type="entry name" value="DnaB_C"/>
    <property type="match status" value="1"/>
</dbReference>
<dbReference type="Gene3D" id="1.10.860.10">
    <property type="entry name" value="DNAb Helicase, Chain A"/>
    <property type="match status" value="1"/>
</dbReference>
<dbReference type="GO" id="GO:0042802">
    <property type="term" value="F:identical protein binding"/>
    <property type="evidence" value="ECO:0007669"/>
    <property type="project" value="UniProtKB-ARBA"/>
</dbReference>
<dbReference type="EMBL" id="CP001280">
    <property type="protein sequence ID" value="ACK49390.1"/>
    <property type="molecule type" value="Genomic_DNA"/>
</dbReference>
<evidence type="ECO:0000256" key="9">
    <source>
        <dbReference type="ARBA" id="ARBA00023125"/>
    </source>
</evidence>
<dbReference type="GO" id="GO:1990077">
    <property type="term" value="C:primosome complex"/>
    <property type="evidence" value="ECO:0007669"/>
    <property type="project" value="UniProtKB-UniRule"/>
</dbReference>
<gene>
    <name evidence="16" type="ordered locus">Msil_0416</name>
</gene>
<dbReference type="EC" id="5.6.2.3" evidence="13 14"/>
<dbReference type="OrthoDB" id="9773982at2"/>
<feature type="domain" description="SF4 helicase" evidence="15">
    <location>
        <begin position="195"/>
        <end position="492"/>
    </location>
</feature>
<dbReference type="STRING" id="395965.Msil_0416"/>
<comment type="similarity">
    <text evidence="1 14">Belongs to the helicase family. DnaB subfamily.</text>
</comment>
<dbReference type="Gene3D" id="3.40.50.300">
    <property type="entry name" value="P-loop containing nucleotide triphosphate hydrolases"/>
    <property type="match status" value="1"/>
</dbReference>
<keyword evidence="9 14" id="KW-0238">DNA-binding</keyword>
<evidence type="ECO:0000256" key="7">
    <source>
        <dbReference type="ARBA" id="ARBA00022806"/>
    </source>
</evidence>
<dbReference type="InterPro" id="IPR036185">
    <property type="entry name" value="DNA_heli_DnaB-like_N_sf"/>
</dbReference>
<dbReference type="KEGG" id="msl:Msil_0416"/>
<dbReference type="SMART" id="SM00382">
    <property type="entry name" value="AAA"/>
    <property type="match status" value="1"/>
</dbReference>
<dbReference type="Pfam" id="PF00772">
    <property type="entry name" value="DnaB"/>
    <property type="match status" value="1"/>
</dbReference>
<evidence type="ECO:0000256" key="8">
    <source>
        <dbReference type="ARBA" id="ARBA00022840"/>
    </source>
</evidence>
<sequence>MSAIDNLRPGAARQSAETPTYRLAPHNIEAEQALLGAVLVNNDAFDRVSDFLKPEHFSEEVHRRIYDIASQLIRAGKIASPITLKTFLGEHDLGGVTAPQYLARLAAEATTIINAEDYGRTIHDLAVRRDLILIGEDIVNSAYDAPVAASPREQIEEAERKLYSVAELGRYEGGFQRFSDALVTAVDMAAKAFERDGRLSGIATGLSDLDRYMGGLQASDLIIIAGRPGMGKTALATNVAFNIAKAYEFTVRPDGTHETMNGGVVGFFSLEMSAEQLATRVIAEQSGVASYKIRRGDMTESEFHRIADAARTMQQVPLYIDQTGGLSIAQLTARARRLKRQRGLDVLVIDYLQLLGGSKSRSDSRVQEVTEITTGLKALAKELNVPVIALSQLSRQVESRDDKRPQLSDLRESGSIEQDADVVMFVFREEYYLNNKQPREGTEEFVTWQTDMERVHGKAEVIIGKQRHGPTGTVELAFEAELTRFSNLAREDALPDRI</sequence>
<dbReference type="PROSITE" id="PS51199">
    <property type="entry name" value="SF4_HELICASE"/>
    <property type="match status" value="1"/>
</dbReference>
<dbReference type="HOGENOM" id="CLU_005373_0_2_5"/>
<organism evidence="16 17">
    <name type="scientific">Methylocella silvestris (strain DSM 15510 / CIP 108128 / LMG 27833 / NCIMB 13906 / BL2)</name>
    <dbReference type="NCBI Taxonomy" id="395965"/>
    <lineage>
        <taxon>Bacteria</taxon>
        <taxon>Pseudomonadati</taxon>
        <taxon>Pseudomonadota</taxon>
        <taxon>Alphaproteobacteria</taxon>
        <taxon>Hyphomicrobiales</taxon>
        <taxon>Beijerinckiaceae</taxon>
        <taxon>Methylocella</taxon>
    </lineage>
</organism>
<dbReference type="Proteomes" id="UP000002257">
    <property type="component" value="Chromosome"/>
</dbReference>
<dbReference type="InterPro" id="IPR007692">
    <property type="entry name" value="DNA_helicase_DnaB"/>
</dbReference>
<dbReference type="PANTHER" id="PTHR30153">
    <property type="entry name" value="REPLICATIVE DNA HELICASE DNAB"/>
    <property type="match status" value="1"/>
</dbReference>
<keyword evidence="6 14" id="KW-0378">Hydrolase</keyword>
<keyword evidence="7 14" id="KW-0347">Helicase</keyword>
<evidence type="ECO:0000259" key="15">
    <source>
        <dbReference type="PROSITE" id="PS51199"/>
    </source>
</evidence>
<dbReference type="SUPFAM" id="SSF52540">
    <property type="entry name" value="P-loop containing nucleoside triphosphate hydrolases"/>
    <property type="match status" value="1"/>
</dbReference>
<evidence type="ECO:0000313" key="17">
    <source>
        <dbReference type="Proteomes" id="UP000002257"/>
    </source>
</evidence>
<evidence type="ECO:0000313" key="16">
    <source>
        <dbReference type="EMBL" id="ACK49390.1"/>
    </source>
</evidence>
<dbReference type="GO" id="GO:0016887">
    <property type="term" value="F:ATP hydrolysis activity"/>
    <property type="evidence" value="ECO:0007669"/>
    <property type="project" value="RHEA"/>
</dbReference>
<comment type="function">
    <text evidence="11 14">The main replicative DNA helicase, it participates in initiation and elongation during chromosome replication. Travels ahead of the DNA replisome, separating dsDNA into templates for DNA synthesis. A processive ATP-dependent 5'-3' DNA helicase it has DNA-dependent ATPase activity.</text>
</comment>
<keyword evidence="5 14" id="KW-0547">Nucleotide-binding</keyword>
<keyword evidence="10" id="KW-0413">Isomerase</keyword>
<comment type="subunit">
    <text evidence="2">Homohexamer.</text>
</comment>
<reference evidence="16 17" key="1">
    <citation type="journal article" date="2010" name="J. Bacteriol.">
        <title>Complete genome sequence of the aerobic facultative methanotroph Methylocella silvestris BL2.</title>
        <authorList>
            <person name="Chen Y."/>
            <person name="Crombie A."/>
            <person name="Rahman M.T."/>
            <person name="Dedysh S.N."/>
            <person name="Liesack W."/>
            <person name="Stott M.B."/>
            <person name="Alam M."/>
            <person name="Theisen A.R."/>
            <person name="Murrell J.C."/>
            <person name="Dunfield P.F."/>
        </authorList>
    </citation>
    <scope>NUCLEOTIDE SEQUENCE [LARGE SCALE GENOMIC DNA]</scope>
    <source>
        <strain evidence="17">DSM 15510 / CIP 108128 / LMG 27833 / NCIMB 13906 / BL2</strain>
    </source>
</reference>
<evidence type="ECO:0000256" key="4">
    <source>
        <dbReference type="ARBA" id="ARBA00022705"/>
    </source>
</evidence>
<dbReference type="AlphaFoldDB" id="B8EQW9"/>
<evidence type="ECO:0000256" key="10">
    <source>
        <dbReference type="ARBA" id="ARBA00023235"/>
    </source>
</evidence>
<dbReference type="RefSeq" id="WP_012589460.1">
    <property type="nucleotide sequence ID" value="NC_011666.1"/>
</dbReference>
<evidence type="ECO:0000256" key="12">
    <source>
        <dbReference type="ARBA" id="ARBA00048954"/>
    </source>
</evidence>
<dbReference type="InterPro" id="IPR016136">
    <property type="entry name" value="DNA_helicase_N/primase_C"/>
</dbReference>
<keyword evidence="3 14" id="KW-0639">Primosome</keyword>
<evidence type="ECO:0000256" key="6">
    <source>
        <dbReference type="ARBA" id="ARBA00022801"/>
    </source>
</evidence>
<comment type="catalytic activity">
    <reaction evidence="12 14">
        <text>ATP + H2O = ADP + phosphate + H(+)</text>
        <dbReference type="Rhea" id="RHEA:13065"/>
        <dbReference type="ChEBI" id="CHEBI:15377"/>
        <dbReference type="ChEBI" id="CHEBI:15378"/>
        <dbReference type="ChEBI" id="CHEBI:30616"/>
        <dbReference type="ChEBI" id="CHEBI:43474"/>
        <dbReference type="ChEBI" id="CHEBI:456216"/>
        <dbReference type="EC" id="5.6.2.3"/>
    </reaction>
</comment>
<dbReference type="PANTHER" id="PTHR30153:SF2">
    <property type="entry name" value="REPLICATIVE DNA HELICASE"/>
    <property type="match status" value="1"/>
</dbReference>
<keyword evidence="17" id="KW-1185">Reference proteome</keyword>
<dbReference type="NCBIfam" id="TIGR00665">
    <property type="entry name" value="DnaB"/>
    <property type="match status" value="1"/>
</dbReference>
<proteinExistence type="inferred from homology"/>
<dbReference type="GO" id="GO:0005829">
    <property type="term" value="C:cytosol"/>
    <property type="evidence" value="ECO:0007669"/>
    <property type="project" value="TreeGrafter"/>
</dbReference>
<evidence type="ECO:0000256" key="14">
    <source>
        <dbReference type="RuleBase" id="RU362085"/>
    </source>
</evidence>
<keyword evidence="8 14" id="KW-0067">ATP-binding</keyword>
<evidence type="ECO:0000256" key="1">
    <source>
        <dbReference type="ARBA" id="ARBA00008428"/>
    </source>
</evidence>
<evidence type="ECO:0000256" key="5">
    <source>
        <dbReference type="ARBA" id="ARBA00022741"/>
    </source>
</evidence>
<evidence type="ECO:0000256" key="2">
    <source>
        <dbReference type="ARBA" id="ARBA00011643"/>
    </source>
</evidence>
<dbReference type="eggNOG" id="COG0305">
    <property type="taxonomic scope" value="Bacteria"/>
</dbReference>
<dbReference type="SUPFAM" id="SSF48024">
    <property type="entry name" value="N-terminal domain of DnaB helicase"/>
    <property type="match status" value="1"/>
</dbReference>
<evidence type="ECO:0000256" key="13">
    <source>
        <dbReference type="NCBIfam" id="TIGR00665"/>
    </source>
</evidence>
<protein>
    <recommendedName>
        <fullName evidence="13 14">Replicative DNA helicase</fullName>
        <ecNumber evidence="13 14">5.6.2.3</ecNumber>
    </recommendedName>
</protein>
<dbReference type="NCBIfam" id="NF006606">
    <property type="entry name" value="PRK09165.1"/>
    <property type="match status" value="1"/>
</dbReference>